<accession>A0A1M6QJB0</accession>
<keyword evidence="7" id="KW-1185">Reference proteome</keyword>
<feature type="chain" id="PRO_5013065075" evidence="4">
    <location>
        <begin position="26"/>
        <end position="1082"/>
    </location>
</feature>
<dbReference type="RefSeq" id="WP_073138965.1">
    <property type="nucleotide sequence ID" value="NZ_FQZF01000036.1"/>
</dbReference>
<name>A0A1M6QJB0_9PROT</name>
<dbReference type="InterPro" id="IPR051012">
    <property type="entry name" value="CellSynth/LPSAsmb/PSIAsmb"/>
</dbReference>
<dbReference type="SUPFAM" id="SSF48452">
    <property type="entry name" value="TPR-like"/>
    <property type="match status" value="1"/>
</dbReference>
<dbReference type="Pfam" id="PF14559">
    <property type="entry name" value="TPR_19"/>
    <property type="match status" value="4"/>
</dbReference>
<keyword evidence="2" id="KW-0677">Repeat</keyword>
<organism evidence="6 7">
    <name type="scientific">Muricoccus roseus</name>
    <dbReference type="NCBI Taxonomy" id="198092"/>
    <lineage>
        <taxon>Bacteria</taxon>
        <taxon>Pseudomonadati</taxon>
        <taxon>Pseudomonadota</taxon>
        <taxon>Alphaproteobacteria</taxon>
        <taxon>Acetobacterales</taxon>
        <taxon>Roseomonadaceae</taxon>
        <taxon>Muricoccus</taxon>
    </lineage>
</organism>
<evidence type="ECO:0000256" key="1">
    <source>
        <dbReference type="ARBA" id="ARBA00022729"/>
    </source>
</evidence>
<dbReference type="InterPro" id="IPR008410">
    <property type="entry name" value="BCSC_C"/>
</dbReference>
<dbReference type="Gene3D" id="1.25.40.10">
    <property type="entry name" value="Tetratricopeptide repeat domain"/>
    <property type="match status" value="4"/>
</dbReference>
<dbReference type="AlphaFoldDB" id="A0A1M6QJB0"/>
<dbReference type="EMBL" id="FQZF01000036">
    <property type="protein sequence ID" value="SHK20210.1"/>
    <property type="molecule type" value="Genomic_DNA"/>
</dbReference>
<evidence type="ECO:0000256" key="2">
    <source>
        <dbReference type="ARBA" id="ARBA00022737"/>
    </source>
</evidence>
<dbReference type="Pfam" id="PF13432">
    <property type="entry name" value="TPR_16"/>
    <property type="match status" value="1"/>
</dbReference>
<dbReference type="InterPro" id="IPR011990">
    <property type="entry name" value="TPR-like_helical_dom_sf"/>
</dbReference>
<feature type="domain" description="Cellulose synthase operon C C-terminal" evidence="5">
    <location>
        <begin position="733"/>
        <end position="1081"/>
    </location>
</feature>
<evidence type="ECO:0000256" key="3">
    <source>
        <dbReference type="ARBA" id="ARBA00022803"/>
    </source>
</evidence>
<keyword evidence="1 4" id="KW-0732">Signal</keyword>
<gene>
    <name evidence="6" type="ORF">SAMN02745194_04420</name>
</gene>
<dbReference type="STRING" id="198092.SAMN02745194_04420"/>
<dbReference type="PANTHER" id="PTHR45586">
    <property type="entry name" value="TPR REPEAT-CONTAINING PROTEIN PA4667"/>
    <property type="match status" value="1"/>
</dbReference>
<proteinExistence type="predicted"/>
<reference evidence="6 7" key="1">
    <citation type="submission" date="2016-11" db="EMBL/GenBank/DDBJ databases">
        <authorList>
            <person name="Jaros S."/>
            <person name="Januszkiewicz K."/>
            <person name="Wedrychowicz H."/>
        </authorList>
    </citation>
    <scope>NUCLEOTIDE SEQUENCE [LARGE SCALE GENOMIC DNA]</scope>
    <source>
        <strain evidence="6 7">DSM 14916</strain>
    </source>
</reference>
<dbReference type="GO" id="GO:0019867">
    <property type="term" value="C:outer membrane"/>
    <property type="evidence" value="ECO:0007669"/>
    <property type="project" value="InterPro"/>
</dbReference>
<dbReference type="Proteomes" id="UP000184387">
    <property type="component" value="Unassembled WGS sequence"/>
</dbReference>
<evidence type="ECO:0000313" key="6">
    <source>
        <dbReference type="EMBL" id="SHK20210.1"/>
    </source>
</evidence>
<sequence>MTSLRHHLLGAAAGAALLAAGPAFAQGSGVQVLIEQAGFWRGQGQPARAAAALDRALAAQPSHPEVLMAAALTQLELGDVAAAGGLLERLRQAAPGDARIARLEVALRGAVQQPAPPRAAEGVAGERALEEGDIARAALAFEAMLARSPEDLGALGGLGLARLRQGRPAEARDLLARAVAGGGAEARGWAPWLDEAAFAVEMTEGRRQIALGAPDAAEHVLLRAVRRDAAGVAEAEALLGDLALRRGELQEAEARFRAAAYRRPGLPAARFGLLESLRRQNRIAEADGLQRELAISDQGRADALRAEAARTEDPDSAIALLRDALAAAPGSAGARLDLARMLARQGRAAEGRAVMEAGLSATPAPEAIQVAALYAEAEGRFAEAIRLLERVPSRVRGSDHARLLRSLRWQAEIAEAMAQDGPGLRGALLAMAGRPDPTGEAQIRAVRALLRAGDRDGAAEAVRRALGASRAGSASVRIGLAGALADAGMEGEAGEVLRPLAAEAGLPAAQRRQLAALPGGESLQMAAAPQPVPPPQIVQAEPPRLYQGARDPRVAGRIAEAVLRRDPRNAEARLGAIEAALAQRDLEGAEALLAQGRLLNGTDPRVSVMEARLARATGDRRRAQTALQLAADQRRAQIGGAGGVSLASAETPYRRTMLAGDASASGFMPADTSPASAVVGEVTPSQLRASEDPLLSEIGRQLAEVNEEASGRIVPNFAFRARSGDRGLERLREYGGGVEAALPLPGIGGELSARVQAVTIDSGRLDPSVGNLRRFGTNATVLPNASSTIGADQAAALTPRDHSATGTSLGVAYARNGMSVDLGSTPLGFREQNILGGVEVTPRLGENLQLRLRGERRSVTDSLLSWSGMRDPQSGASFGGVVRNTGRAQLEYYDGRFGAYAGAGYSSITGHNVADNTRIEAGAGVNYALIRDQNRELVTGLDLIYYSYDKNLRLFTLGHGGYFSPQDYVAASIPVDYRERRGNWAYRLGGSIGVAHFREKRMPYYPTNGALQAVVEAQAAADPSVSAFYPAQRETTVTAGLRGDLEYAITPSLRVGASVRYDRAADFDETRALIYARYRFDP</sequence>
<feature type="signal peptide" evidence="4">
    <location>
        <begin position="1"/>
        <end position="25"/>
    </location>
</feature>
<protein>
    <submittedName>
        <fullName evidence="6">Tetratricopeptide repeat-containing protein</fullName>
    </submittedName>
</protein>
<dbReference type="PANTHER" id="PTHR45586:SF1">
    <property type="entry name" value="LIPOPOLYSACCHARIDE ASSEMBLY PROTEIN B"/>
    <property type="match status" value="1"/>
</dbReference>
<evidence type="ECO:0000259" key="5">
    <source>
        <dbReference type="Pfam" id="PF05420"/>
    </source>
</evidence>
<keyword evidence="3" id="KW-0802">TPR repeat</keyword>
<dbReference type="OrthoDB" id="174989at2"/>
<evidence type="ECO:0000313" key="7">
    <source>
        <dbReference type="Proteomes" id="UP000184387"/>
    </source>
</evidence>
<evidence type="ECO:0000256" key="4">
    <source>
        <dbReference type="SAM" id="SignalP"/>
    </source>
</evidence>
<dbReference type="Pfam" id="PF05420">
    <property type="entry name" value="BCSC_C"/>
    <property type="match status" value="1"/>
</dbReference>
<dbReference type="GO" id="GO:0030244">
    <property type="term" value="P:cellulose biosynthetic process"/>
    <property type="evidence" value="ECO:0007669"/>
    <property type="project" value="InterPro"/>
</dbReference>